<dbReference type="AlphaFoldDB" id="A0A5B0X4U0"/>
<evidence type="ECO:0000259" key="3">
    <source>
        <dbReference type="PROSITE" id="PS51371"/>
    </source>
</evidence>
<comment type="caution">
    <text evidence="4">The sequence shown here is derived from an EMBL/GenBank/DDBJ whole genome shotgun (WGS) entry which is preliminary data.</text>
</comment>
<dbReference type="Proteomes" id="UP000323708">
    <property type="component" value="Unassembled WGS sequence"/>
</dbReference>
<dbReference type="RefSeq" id="WP_149609889.1">
    <property type="nucleotide sequence ID" value="NZ_VTUX01000001.1"/>
</dbReference>
<proteinExistence type="predicted"/>
<reference evidence="4 5" key="1">
    <citation type="submission" date="2019-09" db="EMBL/GenBank/DDBJ databases">
        <authorList>
            <person name="Chen X.-Y."/>
        </authorList>
    </citation>
    <scope>NUCLEOTIDE SEQUENCE [LARGE SCALE GENOMIC DNA]</scope>
    <source>
        <strain evidence="4 5">NY5</strain>
    </source>
</reference>
<dbReference type="Pfam" id="PF00571">
    <property type="entry name" value="CBS"/>
    <property type="match status" value="2"/>
</dbReference>
<sequence length="157" mass="17076">MFSVAEIMTPNPFTLGPDESLSTARRLMSEKHIRHIPVVDDAGALVGIVSQRDVLAAADSSVLPDTEAHLEEERYVALSAIMTSPVQTVEENASLRGTALQLLQSRTGCMPVTRSGKLVGIITDTDFISIAINLMEQLEQAEPDLYDFDEGFNDGEI</sequence>
<protein>
    <submittedName>
        <fullName evidence="4">CBS domain-containing protein</fullName>
    </submittedName>
</protein>
<dbReference type="PROSITE" id="PS51371">
    <property type="entry name" value="CBS"/>
    <property type="match status" value="2"/>
</dbReference>
<evidence type="ECO:0000313" key="5">
    <source>
        <dbReference type="Proteomes" id="UP000323708"/>
    </source>
</evidence>
<dbReference type="InterPro" id="IPR000644">
    <property type="entry name" value="CBS_dom"/>
</dbReference>
<dbReference type="InterPro" id="IPR046342">
    <property type="entry name" value="CBS_dom_sf"/>
</dbReference>
<dbReference type="PANTHER" id="PTHR43080:SF2">
    <property type="entry name" value="CBS DOMAIN-CONTAINING PROTEIN"/>
    <property type="match status" value="1"/>
</dbReference>
<organism evidence="4 5">
    <name type="scientific">Pseudohalioglobus sediminis</name>
    <dbReference type="NCBI Taxonomy" id="2606449"/>
    <lineage>
        <taxon>Bacteria</taxon>
        <taxon>Pseudomonadati</taxon>
        <taxon>Pseudomonadota</taxon>
        <taxon>Gammaproteobacteria</taxon>
        <taxon>Cellvibrionales</taxon>
        <taxon>Halieaceae</taxon>
        <taxon>Pseudohalioglobus</taxon>
    </lineage>
</organism>
<dbReference type="SUPFAM" id="SSF54631">
    <property type="entry name" value="CBS-domain pair"/>
    <property type="match status" value="1"/>
</dbReference>
<dbReference type="SMART" id="SM00116">
    <property type="entry name" value="CBS"/>
    <property type="match status" value="2"/>
</dbReference>
<gene>
    <name evidence="4" type="ORF">F0M18_03020</name>
</gene>
<dbReference type="EMBL" id="VTUX01000001">
    <property type="protein sequence ID" value="KAA1194420.1"/>
    <property type="molecule type" value="Genomic_DNA"/>
</dbReference>
<dbReference type="PANTHER" id="PTHR43080">
    <property type="entry name" value="CBS DOMAIN-CONTAINING PROTEIN CBSX3, MITOCHONDRIAL"/>
    <property type="match status" value="1"/>
</dbReference>
<evidence type="ECO:0000256" key="1">
    <source>
        <dbReference type="ARBA" id="ARBA00023122"/>
    </source>
</evidence>
<dbReference type="CDD" id="cd04584">
    <property type="entry name" value="CBS_pair_AcuB_like"/>
    <property type="match status" value="1"/>
</dbReference>
<evidence type="ECO:0000256" key="2">
    <source>
        <dbReference type="PROSITE-ProRule" id="PRU00703"/>
    </source>
</evidence>
<evidence type="ECO:0000313" key="4">
    <source>
        <dbReference type="EMBL" id="KAA1194420.1"/>
    </source>
</evidence>
<feature type="domain" description="CBS" evidence="3">
    <location>
        <begin position="82"/>
        <end position="140"/>
    </location>
</feature>
<dbReference type="Gene3D" id="3.10.580.10">
    <property type="entry name" value="CBS-domain"/>
    <property type="match status" value="1"/>
</dbReference>
<name>A0A5B0X4U0_9GAMM</name>
<dbReference type="InterPro" id="IPR051257">
    <property type="entry name" value="Diverse_CBS-Domain"/>
</dbReference>
<keyword evidence="5" id="KW-1185">Reference proteome</keyword>
<feature type="domain" description="CBS" evidence="3">
    <location>
        <begin position="8"/>
        <end position="66"/>
    </location>
</feature>
<accession>A0A5B0X4U0</accession>
<keyword evidence="1 2" id="KW-0129">CBS domain</keyword>